<dbReference type="STRING" id="1454373.ACMU_18310"/>
<dbReference type="GO" id="GO:0016651">
    <property type="term" value="F:oxidoreductase activity, acting on NAD(P)H"/>
    <property type="evidence" value="ECO:0007669"/>
    <property type="project" value="TreeGrafter"/>
</dbReference>
<accession>A0A037ZFT0</accession>
<comment type="caution">
    <text evidence="4">The sequence shown here is derived from an EMBL/GenBank/DDBJ whole genome shotgun (WGS) entry which is preliminary data.</text>
</comment>
<dbReference type="InterPro" id="IPR014189">
    <property type="entry name" value="Quinone_OxRdtase_PIG3"/>
</dbReference>
<dbReference type="GO" id="GO:0070402">
    <property type="term" value="F:NADPH binding"/>
    <property type="evidence" value="ECO:0007669"/>
    <property type="project" value="TreeGrafter"/>
</dbReference>
<dbReference type="Gene3D" id="3.90.180.10">
    <property type="entry name" value="Medium-chain alcohol dehydrogenases, catalytic domain"/>
    <property type="match status" value="1"/>
</dbReference>
<dbReference type="SUPFAM" id="SSF51735">
    <property type="entry name" value="NAD(P)-binding Rossmann-fold domains"/>
    <property type="match status" value="1"/>
</dbReference>
<dbReference type="SMART" id="SM00829">
    <property type="entry name" value="PKS_ER"/>
    <property type="match status" value="1"/>
</dbReference>
<evidence type="ECO:0000256" key="1">
    <source>
        <dbReference type="ARBA" id="ARBA00022857"/>
    </source>
</evidence>
<dbReference type="InterPro" id="IPR011032">
    <property type="entry name" value="GroES-like_sf"/>
</dbReference>
<dbReference type="Gene3D" id="3.40.50.720">
    <property type="entry name" value="NAD(P)-binding Rossmann-like Domain"/>
    <property type="match status" value="1"/>
</dbReference>
<dbReference type="PANTHER" id="PTHR48106">
    <property type="entry name" value="QUINONE OXIDOREDUCTASE PIG3-RELATED"/>
    <property type="match status" value="1"/>
</dbReference>
<keyword evidence="2" id="KW-0560">Oxidoreductase</keyword>
<dbReference type="CDD" id="cd05276">
    <property type="entry name" value="p53_inducible_oxidoreductase"/>
    <property type="match status" value="1"/>
</dbReference>
<dbReference type="EMBL" id="JFKE01000008">
    <property type="protein sequence ID" value="KAJ54381.1"/>
    <property type="molecule type" value="Genomic_DNA"/>
</dbReference>
<dbReference type="Proteomes" id="UP000026249">
    <property type="component" value="Unassembled WGS sequence"/>
</dbReference>
<name>A0A037ZFT0_9RHOB</name>
<protein>
    <submittedName>
        <fullName evidence="4">NAD(P)H-quinone oxidoreductase</fullName>
    </submittedName>
</protein>
<dbReference type="RefSeq" id="WP_035261677.1">
    <property type="nucleotide sequence ID" value="NZ_JFKE01000008.1"/>
</dbReference>
<organism evidence="4 5">
    <name type="scientific">Actibacterium mucosum KCTC 23349</name>
    <dbReference type="NCBI Taxonomy" id="1454373"/>
    <lineage>
        <taxon>Bacteria</taxon>
        <taxon>Pseudomonadati</taxon>
        <taxon>Pseudomonadota</taxon>
        <taxon>Alphaproteobacteria</taxon>
        <taxon>Rhodobacterales</taxon>
        <taxon>Roseobacteraceae</taxon>
        <taxon>Actibacterium</taxon>
    </lineage>
</organism>
<dbReference type="SUPFAM" id="SSF50129">
    <property type="entry name" value="GroES-like"/>
    <property type="match status" value="1"/>
</dbReference>
<dbReference type="NCBIfam" id="TIGR02824">
    <property type="entry name" value="quinone_pig3"/>
    <property type="match status" value="1"/>
</dbReference>
<proteinExistence type="predicted"/>
<evidence type="ECO:0000313" key="4">
    <source>
        <dbReference type="EMBL" id="KAJ54381.1"/>
    </source>
</evidence>
<keyword evidence="1" id="KW-0521">NADP</keyword>
<sequence>MTQDLPQSMRVISARLGGDAHSLLLETRPVPRPGPGQVLIRVAAAGLNRGDILQRDRSYPAPPGTEYDVLGLEVSGWVAETGDGVTGLTAGAPVCALLKEGGYGEYVLADATLVLPVPEGVAVVDAAALPETFFTVWANLFQRGGLHTGQTVLIHGGSSGIGVTAIQLARAFGARVLCTAGSPAKCDACLRLGADAAINYRDRDFVAEVMAETGGQGVDLILDMVAGSYLQRNLDALALEGTVVMIGLMEGMETAFNIGKLLTRRLTITGSTLWARTPAQKAAIGAELRTEVWPLFAQGRLQPVVQARYPLDRAADAHIALQQGDHIGKLLLTMGAE</sequence>
<dbReference type="Pfam" id="PF08240">
    <property type="entry name" value="ADH_N"/>
    <property type="match status" value="1"/>
</dbReference>
<dbReference type="AlphaFoldDB" id="A0A037ZFT0"/>
<dbReference type="OrthoDB" id="9780520at2"/>
<evidence type="ECO:0000313" key="5">
    <source>
        <dbReference type="Proteomes" id="UP000026249"/>
    </source>
</evidence>
<feature type="domain" description="Enoyl reductase (ER)" evidence="3">
    <location>
        <begin position="18"/>
        <end position="332"/>
    </location>
</feature>
<gene>
    <name evidence="4" type="ORF">ACMU_18310</name>
</gene>
<dbReference type="PANTHER" id="PTHR48106:SF8">
    <property type="entry name" value="OS02G0805600 PROTEIN"/>
    <property type="match status" value="1"/>
</dbReference>
<evidence type="ECO:0000259" key="3">
    <source>
        <dbReference type="SMART" id="SM00829"/>
    </source>
</evidence>
<reference evidence="4 5" key="1">
    <citation type="submission" date="2014-03" db="EMBL/GenBank/DDBJ databases">
        <title>Draft Genome Sequence of Actibacterium mucosum KCTC 23349, a Marine Alphaproteobacterium with Complex Ionic Requirements Isolated from Mediterranean Seawater at Malvarrosa Beach, Valencia, Spain.</title>
        <authorList>
            <person name="Arahal D.R."/>
            <person name="Shao Z."/>
            <person name="Lai Q."/>
            <person name="Pujalte M.J."/>
        </authorList>
    </citation>
    <scope>NUCLEOTIDE SEQUENCE [LARGE SCALE GENOMIC DNA]</scope>
    <source>
        <strain evidence="4 5">KCTC 23349</strain>
    </source>
</reference>
<dbReference type="Pfam" id="PF00107">
    <property type="entry name" value="ADH_zinc_N"/>
    <property type="match status" value="1"/>
</dbReference>
<dbReference type="InterPro" id="IPR020843">
    <property type="entry name" value="ER"/>
</dbReference>
<dbReference type="InterPro" id="IPR013154">
    <property type="entry name" value="ADH-like_N"/>
</dbReference>
<keyword evidence="5" id="KW-1185">Reference proteome</keyword>
<evidence type="ECO:0000256" key="2">
    <source>
        <dbReference type="ARBA" id="ARBA00023002"/>
    </source>
</evidence>
<dbReference type="InterPro" id="IPR013149">
    <property type="entry name" value="ADH-like_C"/>
</dbReference>
<dbReference type="InterPro" id="IPR036291">
    <property type="entry name" value="NAD(P)-bd_dom_sf"/>
</dbReference>